<proteinExistence type="predicted"/>
<dbReference type="NCBIfam" id="TIGR02230">
    <property type="entry name" value="ATPase_gene1"/>
    <property type="match status" value="1"/>
</dbReference>
<dbReference type="OrthoDB" id="466056at2"/>
<gene>
    <name evidence="2" type="ORF">DPF_2183</name>
</gene>
<organism evidence="2 3">
    <name type="scientific">Desulfoplanes formicivorans</name>
    <dbReference type="NCBI Taxonomy" id="1592317"/>
    <lineage>
        <taxon>Bacteria</taxon>
        <taxon>Pseudomonadati</taxon>
        <taxon>Thermodesulfobacteriota</taxon>
        <taxon>Desulfovibrionia</taxon>
        <taxon>Desulfovibrionales</taxon>
        <taxon>Desulfoplanaceae</taxon>
        <taxon>Desulfoplanes</taxon>
    </lineage>
</organism>
<dbReference type="Pfam" id="PF09527">
    <property type="entry name" value="ATPase_gene1"/>
    <property type="match status" value="1"/>
</dbReference>
<feature type="transmembrane region" description="Helical" evidence="1">
    <location>
        <begin position="69"/>
        <end position="87"/>
    </location>
</feature>
<evidence type="ECO:0000313" key="2">
    <source>
        <dbReference type="EMBL" id="GAU09457.1"/>
    </source>
</evidence>
<keyword evidence="3" id="KW-1185">Reference proteome</keyword>
<dbReference type="EMBL" id="BDFE01000017">
    <property type="protein sequence ID" value="GAU09457.1"/>
    <property type="molecule type" value="Genomic_DNA"/>
</dbReference>
<dbReference type="InterPro" id="IPR032820">
    <property type="entry name" value="ATPase_put"/>
</dbReference>
<keyword evidence="1" id="KW-0812">Transmembrane</keyword>
<dbReference type="InterPro" id="IPR011744">
    <property type="entry name" value="ATPase_gene1"/>
</dbReference>
<accession>A0A194AH99</accession>
<name>A0A194AH99_9BACT</name>
<comment type="caution">
    <text evidence="2">The sequence shown here is derived from an EMBL/GenBank/DDBJ whole genome shotgun (WGS) entry which is preliminary data.</text>
</comment>
<dbReference type="STRING" id="1592317.DPF_2183"/>
<reference evidence="3" key="1">
    <citation type="submission" date="2016-06" db="EMBL/GenBank/DDBJ databases">
        <title>Draft genome sequence of Desulfoplanes formicivorans strain Pf12B.</title>
        <authorList>
            <person name="Watanabe M."/>
            <person name="Kojima H."/>
            <person name="Fukui M."/>
        </authorList>
    </citation>
    <scope>NUCLEOTIDE SEQUENCE [LARGE SCALE GENOMIC DNA]</scope>
    <source>
        <strain evidence="3">Pf12B</strain>
    </source>
</reference>
<keyword evidence="1" id="KW-1133">Transmembrane helix</keyword>
<evidence type="ECO:0000256" key="1">
    <source>
        <dbReference type="SAM" id="Phobius"/>
    </source>
</evidence>
<dbReference type="AlphaFoldDB" id="A0A194AH99"/>
<feature type="transmembrane region" description="Helical" evidence="1">
    <location>
        <begin position="29"/>
        <end position="57"/>
    </location>
</feature>
<sequence length="109" mass="12424">MNIHSPFRKEIARKEQKRLASLKHPDPPVWFGLGTFGIVGWSVVIPTVAGIALGIWIDKTFPSRYSWTLILLTLGIMAGCGNAWVWISRQQREIQQHNQARSQTKDDQK</sequence>
<keyword evidence="1" id="KW-0472">Membrane</keyword>
<protein>
    <submittedName>
        <fullName evidence="2">ATP synthase I</fullName>
    </submittedName>
</protein>
<dbReference type="Proteomes" id="UP000095200">
    <property type="component" value="Unassembled WGS sequence"/>
</dbReference>
<evidence type="ECO:0000313" key="3">
    <source>
        <dbReference type="Proteomes" id="UP000095200"/>
    </source>
</evidence>
<dbReference type="RefSeq" id="WP_069859816.1">
    <property type="nucleotide sequence ID" value="NZ_BDFE01000017.1"/>
</dbReference>